<dbReference type="Pfam" id="PF00076">
    <property type="entry name" value="RRM_1"/>
    <property type="match status" value="1"/>
</dbReference>
<organism evidence="4 5">
    <name type="scientific">Saxophila tyrrhenica</name>
    <dbReference type="NCBI Taxonomy" id="1690608"/>
    <lineage>
        <taxon>Eukaryota</taxon>
        <taxon>Fungi</taxon>
        <taxon>Dikarya</taxon>
        <taxon>Ascomycota</taxon>
        <taxon>Pezizomycotina</taxon>
        <taxon>Dothideomycetes</taxon>
        <taxon>Dothideomycetidae</taxon>
        <taxon>Mycosphaerellales</taxon>
        <taxon>Extremaceae</taxon>
        <taxon>Saxophila</taxon>
    </lineage>
</organism>
<keyword evidence="5" id="KW-1185">Reference proteome</keyword>
<dbReference type="GO" id="GO:0003723">
    <property type="term" value="F:RNA binding"/>
    <property type="evidence" value="ECO:0007669"/>
    <property type="project" value="UniProtKB-UniRule"/>
</dbReference>
<evidence type="ECO:0000259" key="3">
    <source>
        <dbReference type="PROSITE" id="PS50102"/>
    </source>
</evidence>
<dbReference type="InterPro" id="IPR012677">
    <property type="entry name" value="Nucleotide-bd_a/b_plait_sf"/>
</dbReference>
<dbReference type="Proteomes" id="UP001337655">
    <property type="component" value="Unassembled WGS sequence"/>
</dbReference>
<comment type="caution">
    <text evidence="4">The sequence shown here is derived from an EMBL/GenBank/DDBJ whole genome shotgun (WGS) entry which is preliminary data.</text>
</comment>
<evidence type="ECO:0000313" key="5">
    <source>
        <dbReference type="Proteomes" id="UP001337655"/>
    </source>
</evidence>
<keyword evidence="1 2" id="KW-0694">RNA-binding</keyword>
<evidence type="ECO:0000256" key="2">
    <source>
        <dbReference type="PROSITE-ProRule" id="PRU00176"/>
    </source>
</evidence>
<dbReference type="SUPFAM" id="SSF54928">
    <property type="entry name" value="RNA-binding domain, RBD"/>
    <property type="match status" value="1"/>
</dbReference>
<reference evidence="4 5" key="1">
    <citation type="submission" date="2023-08" db="EMBL/GenBank/DDBJ databases">
        <title>Black Yeasts Isolated from many extreme environments.</title>
        <authorList>
            <person name="Coleine C."/>
            <person name="Stajich J.E."/>
            <person name="Selbmann L."/>
        </authorList>
    </citation>
    <scope>NUCLEOTIDE SEQUENCE [LARGE SCALE GENOMIC DNA]</scope>
    <source>
        <strain evidence="4 5">CCFEE 5935</strain>
    </source>
</reference>
<gene>
    <name evidence="4" type="ORF">LTR77_000392</name>
</gene>
<dbReference type="InterPro" id="IPR000504">
    <property type="entry name" value="RRM_dom"/>
</dbReference>
<evidence type="ECO:0000313" key="4">
    <source>
        <dbReference type="EMBL" id="KAK5175255.1"/>
    </source>
</evidence>
<dbReference type="Gene3D" id="3.30.70.330">
    <property type="match status" value="2"/>
</dbReference>
<dbReference type="PROSITE" id="PS50102">
    <property type="entry name" value="RRM"/>
    <property type="match status" value="1"/>
</dbReference>
<dbReference type="GeneID" id="89921743"/>
<dbReference type="InterPro" id="IPR035979">
    <property type="entry name" value="RBD_domain_sf"/>
</dbReference>
<dbReference type="SMART" id="SM00360">
    <property type="entry name" value="RRM"/>
    <property type="match status" value="2"/>
</dbReference>
<sequence>MIPPHFMLLNPFQDIVLDMDRIYVGNLPYQAQREDIEFKVNGILMSKLDMSIDPFTGRNPSYCFVDLLPADARLAVETLAGQDVRGRPVKVSSYTEKRRRQTSMVQPKTYSWGCAPSDPLPSRARPPKYVFDKWHDLVAKNHWTLPCDEGRRLWVGGLPRIDGARAINAEMRDLFQGFGIQAVSKIIPTQPWPGTKFVPGYHYYCFVDVMSAEKAKEAVAALDRKLRAGGGEYRVRIADRTTR</sequence>
<dbReference type="PANTHER" id="PTHR21245">
    <property type="entry name" value="HETEROGENEOUS NUCLEAR RIBONUCLEOPROTEIN"/>
    <property type="match status" value="1"/>
</dbReference>
<accession>A0AAV9PR61</accession>
<dbReference type="AlphaFoldDB" id="A0AAV9PR61"/>
<evidence type="ECO:0000256" key="1">
    <source>
        <dbReference type="ARBA" id="ARBA00022884"/>
    </source>
</evidence>
<proteinExistence type="predicted"/>
<protein>
    <recommendedName>
        <fullName evidence="3">RRM domain-containing protein</fullName>
    </recommendedName>
</protein>
<feature type="domain" description="RRM" evidence="3">
    <location>
        <begin position="151"/>
        <end position="240"/>
    </location>
</feature>
<dbReference type="RefSeq" id="XP_064663893.1">
    <property type="nucleotide sequence ID" value="XM_064797659.1"/>
</dbReference>
<dbReference type="EMBL" id="JAVRRT010000001">
    <property type="protein sequence ID" value="KAK5175255.1"/>
    <property type="molecule type" value="Genomic_DNA"/>
</dbReference>
<name>A0AAV9PR61_9PEZI</name>